<dbReference type="RefSeq" id="WP_259040493.1">
    <property type="nucleotide sequence ID" value="NZ_JANUBL010000010.1"/>
</dbReference>
<dbReference type="NCBIfam" id="TIGR01875">
    <property type="entry name" value="cas_MJ0381"/>
    <property type="match status" value="1"/>
</dbReference>
<dbReference type="GO" id="GO:0051607">
    <property type="term" value="P:defense response to virus"/>
    <property type="evidence" value="ECO:0007669"/>
    <property type="project" value="UniProtKB-KW"/>
</dbReference>
<organism evidence="3 4">
    <name type="scientific">Salinibacter ruber</name>
    <dbReference type="NCBI Taxonomy" id="146919"/>
    <lineage>
        <taxon>Bacteria</taxon>
        <taxon>Pseudomonadati</taxon>
        <taxon>Rhodothermota</taxon>
        <taxon>Rhodothermia</taxon>
        <taxon>Rhodothermales</taxon>
        <taxon>Salinibacteraceae</taxon>
        <taxon>Salinibacter</taxon>
    </lineage>
</organism>
<dbReference type="Pfam" id="PF01905">
    <property type="entry name" value="DevR"/>
    <property type="match status" value="1"/>
</dbReference>
<sequence length="319" mass="35462">MPIESILVASVAPMEMHRANSGQNELGNASAIKRRPDGRVYISGQMQRHALFEAISRLNESDPEAPDDTYVSNGDATTFMVEKDLRADLGGFMITDIEGEPGRRTAPISATPAVAEEESNTVRDLLLRLDQSGGSDPVPVTQELSQQDQMRSAFHLDCSSLSTSERYEYKPTEDGNRGLHVGTETVRHVPSEERERRARLFVEATRYLNAYASQARNATTGEPQKVFIALDTRLSRKGARYFAMDDTEQERLKSELDERGAAYFEGDDTDEEAPSVRAAYESALSTLSDEGIVDRAQQTMDYAETFEALDDLEDFAEVE</sequence>
<evidence type="ECO:0000256" key="1">
    <source>
        <dbReference type="ARBA" id="ARBA00023118"/>
    </source>
</evidence>
<reference evidence="3" key="1">
    <citation type="submission" date="2022-08" db="EMBL/GenBank/DDBJ databases">
        <title>Genomic Encyclopedia of Type Strains, Phase V (KMG-V): Genome sequencing to study the core and pangenomes of soil and plant-associated prokaryotes.</title>
        <authorList>
            <person name="Whitman W."/>
        </authorList>
    </citation>
    <scope>NUCLEOTIDE SEQUENCE</scope>
    <source>
        <strain evidence="3">SP3026</strain>
    </source>
</reference>
<gene>
    <name evidence="3" type="ORF">GGP45_003183</name>
</gene>
<name>A0A9X3AAD3_9BACT</name>
<dbReference type="Proteomes" id="UP001155144">
    <property type="component" value="Unassembled WGS sequence"/>
</dbReference>
<accession>A0A9X3AAD3</accession>
<dbReference type="InterPro" id="IPR010154">
    <property type="entry name" value="CRISPR-assoc_Cas7/Cst2/DevR"/>
</dbReference>
<evidence type="ECO:0000256" key="2">
    <source>
        <dbReference type="ARBA" id="ARBA00025626"/>
    </source>
</evidence>
<proteinExistence type="predicted"/>
<evidence type="ECO:0000313" key="3">
    <source>
        <dbReference type="EMBL" id="MCS4122816.1"/>
    </source>
</evidence>
<dbReference type="EMBL" id="JANUBL010000010">
    <property type="protein sequence ID" value="MCS4122816.1"/>
    <property type="molecule type" value="Genomic_DNA"/>
</dbReference>
<comment type="caution">
    <text evidence="3">The sequence shown here is derived from an EMBL/GenBank/DDBJ whole genome shotgun (WGS) entry which is preliminary data.</text>
</comment>
<keyword evidence="1" id="KW-0051">Antiviral defense</keyword>
<evidence type="ECO:0000313" key="4">
    <source>
        <dbReference type="Proteomes" id="UP001155144"/>
    </source>
</evidence>
<dbReference type="AlphaFoldDB" id="A0A9X3AAD3"/>
<comment type="function">
    <text evidence="2">CRISPR (clustered regularly interspaced short palindromic repeat) is an adaptive immune system that provides protection against mobile genetic elements (viruses, transposable elements and conjugative plasmids). CRISPR clusters contain spacers, sequences complementary to antecedent mobile elements, and target invading nucleic acids. CRISPR clusters are transcribed and processed into CRISPR RNA (crRNA).</text>
</comment>
<protein>
    <submittedName>
        <fullName evidence="3">CRISPR-associated protein Cst2</fullName>
    </submittedName>
</protein>